<dbReference type="InterPro" id="IPR008966">
    <property type="entry name" value="Adhesion_dom_sf"/>
</dbReference>
<comment type="caution">
    <text evidence="7">The sequence shown here is derived from an EMBL/GenBank/DDBJ whole genome shotgun (WGS) entry which is preliminary data.</text>
</comment>
<dbReference type="Gene3D" id="2.60.40.3310">
    <property type="match status" value="1"/>
</dbReference>
<name>A0A9P3TAF5_KLUIN</name>
<feature type="signal peptide" evidence="5">
    <location>
        <begin position="1"/>
        <end position="16"/>
    </location>
</feature>
<feature type="domain" description="Fimbrial-type adhesion" evidence="6">
    <location>
        <begin position="209"/>
        <end position="379"/>
    </location>
</feature>
<dbReference type="PANTHER" id="PTHR33420:SF3">
    <property type="entry name" value="FIMBRIAL SUBUNIT ELFA"/>
    <property type="match status" value="1"/>
</dbReference>
<evidence type="ECO:0000256" key="2">
    <source>
        <dbReference type="ARBA" id="ARBA00006671"/>
    </source>
</evidence>
<dbReference type="Gene3D" id="2.60.40.1090">
    <property type="entry name" value="Fimbrial-type adhesion domain"/>
    <property type="match status" value="1"/>
</dbReference>
<gene>
    <name evidence="7" type="ORF">I8531_001980</name>
</gene>
<evidence type="ECO:0000256" key="1">
    <source>
        <dbReference type="ARBA" id="ARBA00004561"/>
    </source>
</evidence>
<protein>
    <submittedName>
        <fullName evidence="7">Type 1 fimbrial protein</fullName>
    </submittedName>
</protein>
<feature type="chain" id="PRO_5040136704" evidence="5">
    <location>
        <begin position="17"/>
        <end position="379"/>
    </location>
</feature>
<dbReference type="InterPro" id="IPR036937">
    <property type="entry name" value="Adhesion_dom_fimbrial_sf"/>
</dbReference>
<evidence type="ECO:0000256" key="3">
    <source>
        <dbReference type="ARBA" id="ARBA00022729"/>
    </source>
</evidence>
<evidence type="ECO:0000256" key="4">
    <source>
        <dbReference type="ARBA" id="ARBA00023263"/>
    </source>
</evidence>
<dbReference type="SUPFAM" id="SSF49401">
    <property type="entry name" value="Bacterial adhesins"/>
    <property type="match status" value="1"/>
</dbReference>
<evidence type="ECO:0000313" key="8">
    <source>
        <dbReference type="Proteomes" id="UP000867740"/>
    </source>
</evidence>
<evidence type="ECO:0000313" key="7">
    <source>
        <dbReference type="EMBL" id="HAT3581685.1"/>
    </source>
</evidence>
<evidence type="ECO:0000259" key="6">
    <source>
        <dbReference type="Pfam" id="PF00419"/>
    </source>
</evidence>
<dbReference type="InterPro" id="IPR000259">
    <property type="entry name" value="Adhesion_dom_fimbrial"/>
</dbReference>
<proteinExistence type="inferred from homology"/>
<dbReference type="PANTHER" id="PTHR33420">
    <property type="entry name" value="FIMBRIAL SUBUNIT ELFA-RELATED"/>
    <property type="match status" value="1"/>
</dbReference>
<comment type="similarity">
    <text evidence="2">Belongs to the fimbrial protein family.</text>
</comment>
<organism evidence="7 8">
    <name type="scientific">Kluyvera intermedia</name>
    <name type="common">Enterobacter intermedius</name>
    <dbReference type="NCBI Taxonomy" id="61648"/>
    <lineage>
        <taxon>Bacteria</taxon>
        <taxon>Pseudomonadati</taxon>
        <taxon>Pseudomonadota</taxon>
        <taxon>Gammaproteobacteria</taxon>
        <taxon>Enterobacterales</taxon>
        <taxon>Enterobacteriaceae</taxon>
        <taxon>Kluyvera</taxon>
    </lineage>
</organism>
<keyword evidence="3 5" id="KW-0732">Signal</keyword>
<dbReference type="EMBL" id="DACSUM010000013">
    <property type="protein sequence ID" value="HAT3581685.1"/>
    <property type="molecule type" value="Genomic_DNA"/>
</dbReference>
<dbReference type="InterPro" id="IPR050263">
    <property type="entry name" value="Bact_Fimbrial_Adh_Pro"/>
</dbReference>
<reference evidence="7" key="2">
    <citation type="submission" date="2020-10" db="EMBL/GenBank/DDBJ databases">
        <authorList>
            <consortium name="NCBI Pathogen Detection Project"/>
        </authorList>
    </citation>
    <scope>NUCLEOTIDE SEQUENCE</scope>
    <source>
        <strain evidence="7">CAVp300</strain>
    </source>
</reference>
<accession>A0A9P3TAF5</accession>
<dbReference type="GO" id="GO:0043709">
    <property type="term" value="P:cell adhesion involved in single-species biofilm formation"/>
    <property type="evidence" value="ECO:0007669"/>
    <property type="project" value="TreeGrafter"/>
</dbReference>
<evidence type="ECO:0000256" key="5">
    <source>
        <dbReference type="SAM" id="SignalP"/>
    </source>
</evidence>
<dbReference type="Proteomes" id="UP000867740">
    <property type="component" value="Unassembled WGS sequence"/>
</dbReference>
<dbReference type="RefSeq" id="WP_167337887.1">
    <property type="nucleotide sequence ID" value="NZ_CABMNU010000005.1"/>
</dbReference>
<dbReference type="AlphaFoldDB" id="A0A9P3TAF5"/>
<sequence>MVLVLFGTLFSFTAHAWCQLVPATNADQRLGTVINRAINAVPADIRMPKDVPLGTELYRMTARNNSYGYNRVSCNNDISSSNNYYVMGKFVDDATPPPSSWQGSGLGTVYQTGTEGIGVVILTSTSNHAPGVKTYGSVSCYLSDGFRSCSVPSEGGDITFVLIKTGEITASSLDLTSLPLLESVVGGISSPGSDITVFRPTLVGSITFTQPTCTLAETSKTVNLGEHSASDFTAANSATSWINASIGLINCNHGGAQSYQYNILQSEWGSTGVTTVAAPITTDAIWSLRLTPATSVIDDTNGIMAISSGADSATGIGIQLSSSNSTLKPMKFSQPTTGIMVSGTNTTMSIPLYARYIKTGSAVTAGKANGKLTYLVEYK</sequence>
<dbReference type="Pfam" id="PF00419">
    <property type="entry name" value="Fimbrial"/>
    <property type="match status" value="1"/>
</dbReference>
<dbReference type="GO" id="GO:0009289">
    <property type="term" value="C:pilus"/>
    <property type="evidence" value="ECO:0007669"/>
    <property type="project" value="UniProtKB-SubCell"/>
</dbReference>
<comment type="subcellular location">
    <subcellularLocation>
        <location evidence="1">Fimbrium</location>
    </subcellularLocation>
</comment>
<keyword evidence="4" id="KW-0281">Fimbrium</keyword>
<reference evidence="7" key="1">
    <citation type="journal article" date="2018" name="Genome Biol.">
        <title>SKESA: strategic k-mer extension for scrupulous assemblies.</title>
        <authorList>
            <person name="Souvorov A."/>
            <person name="Agarwala R."/>
            <person name="Lipman D.J."/>
        </authorList>
    </citation>
    <scope>NUCLEOTIDE SEQUENCE</scope>
    <source>
        <strain evidence="7">CAVp300</strain>
    </source>
</reference>